<evidence type="ECO:0000256" key="3">
    <source>
        <dbReference type="ARBA" id="ARBA00009183"/>
    </source>
</evidence>
<evidence type="ECO:0000256" key="5">
    <source>
        <dbReference type="ARBA" id="ARBA00022827"/>
    </source>
</evidence>
<keyword evidence="12" id="KW-1185">Reference proteome</keyword>
<dbReference type="PRINTS" id="PR00469">
    <property type="entry name" value="PNDRDTASEII"/>
</dbReference>
<feature type="non-terminal residue" evidence="11">
    <location>
        <position position="1"/>
    </location>
</feature>
<dbReference type="GO" id="GO:0009851">
    <property type="term" value="P:auxin biosynthetic process"/>
    <property type="evidence" value="ECO:0007669"/>
    <property type="project" value="UniProtKB-KW"/>
</dbReference>
<evidence type="ECO:0000256" key="9">
    <source>
        <dbReference type="ARBA" id="ARBA00039148"/>
    </source>
</evidence>
<dbReference type="InterPro" id="IPR036188">
    <property type="entry name" value="FAD/NAD-bd_sf"/>
</dbReference>
<dbReference type="PANTHER" id="PTHR43539:SF42">
    <property type="entry name" value="OS01G0273800 PROTEIN"/>
    <property type="match status" value="1"/>
</dbReference>
<protein>
    <recommendedName>
        <fullName evidence="9">indole-3-pyruvate monooxygenase</fullName>
        <ecNumber evidence="9">1.14.13.168</ecNumber>
    </recommendedName>
</protein>
<keyword evidence="5" id="KW-0274">FAD</keyword>
<evidence type="ECO:0000256" key="2">
    <source>
        <dbReference type="ARBA" id="ARBA00004814"/>
    </source>
</evidence>
<keyword evidence="4" id="KW-0285">Flavoprotein</keyword>
<dbReference type="SUPFAM" id="SSF51905">
    <property type="entry name" value="FAD/NAD(P)-binding domain"/>
    <property type="match status" value="2"/>
</dbReference>
<keyword evidence="8" id="KW-0073">Auxin biosynthesis</keyword>
<comment type="cofactor">
    <cofactor evidence="1">
        <name>FAD</name>
        <dbReference type="ChEBI" id="CHEBI:57692"/>
    </cofactor>
</comment>
<comment type="catalytic activity">
    <reaction evidence="10">
        <text>indole-3-pyruvate + NADPH + O2 + H(+) = (indol-3-yl)acetate + CO2 + NADP(+) + H2O</text>
        <dbReference type="Rhea" id="RHEA:34331"/>
        <dbReference type="ChEBI" id="CHEBI:15377"/>
        <dbReference type="ChEBI" id="CHEBI:15378"/>
        <dbReference type="ChEBI" id="CHEBI:15379"/>
        <dbReference type="ChEBI" id="CHEBI:16526"/>
        <dbReference type="ChEBI" id="CHEBI:17640"/>
        <dbReference type="ChEBI" id="CHEBI:30854"/>
        <dbReference type="ChEBI" id="CHEBI:57783"/>
        <dbReference type="ChEBI" id="CHEBI:58349"/>
        <dbReference type="EC" id="1.14.13.168"/>
    </reaction>
</comment>
<evidence type="ECO:0000256" key="1">
    <source>
        <dbReference type="ARBA" id="ARBA00001974"/>
    </source>
</evidence>
<comment type="pathway">
    <text evidence="2">Plant hormone metabolism; auxin biosynthesis.</text>
</comment>
<dbReference type="Gene3D" id="3.50.50.60">
    <property type="entry name" value="FAD/NAD(P)-binding domain"/>
    <property type="match status" value="1"/>
</dbReference>
<evidence type="ECO:0000256" key="7">
    <source>
        <dbReference type="ARBA" id="ARBA00023002"/>
    </source>
</evidence>
<dbReference type="InterPro" id="IPR050982">
    <property type="entry name" value="Auxin_biosynth/cation_transpt"/>
</dbReference>
<evidence type="ECO:0000256" key="8">
    <source>
        <dbReference type="ARBA" id="ARBA00023070"/>
    </source>
</evidence>
<dbReference type="PRINTS" id="PR00368">
    <property type="entry name" value="FADPNR"/>
</dbReference>
<dbReference type="PIRSF" id="PIRSF000332">
    <property type="entry name" value="FMO"/>
    <property type="match status" value="1"/>
</dbReference>
<organism evidence="11 12">
    <name type="scientific">Solanum stoloniferum</name>
    <dbReference type="NCBI Taxonomy" id="62892"/>
    <lineage>
        <taxon>Eukaryota</taxon>
        <taxon>Viridiplantae</taxon>
        <taxon>Streptophyta</taxon>
        <taxon>Embryophyta</taxon>
        <taxon>Tracheophyta</taxon>
        <taxon>Spermatophyta</taxon>
        <taxon>Magnoliopsida</taxon>
        <taxon>eudicotyledons</taxon>
        <taxon>Gunneridae</taxon>
        <taxon>Pentapetalae</taxon>
        <taxon>asterids</taxon>
        <taxon>lamiids</taxon>
        <taxon>Solanales</taxon>
        <taxon>Solanaceae</taxon>
        <taxon>Solanoideae</taxon>
        <taxon>Solaneae</taxon>
        <taxon>Solanum</taxon>
    </lineage>
</organism>
<evidence type="ECO:0000256" key="4">
    <source>
        <dbReference type="ARBA" id="ARBA00022630"/>
    </source>
</evidence>
<name>A0ABD2TSD0_9SOLN</name>
<dbReference type="GO" id="GO:0103075">
    <property type="term" value="F:indole-3-pyruvate monooxygenase activity"/>
    <property type="evidence" value="ECO:0007669"/>
    <property type="project" value="UniProtKB-EC"/>
</dbReference>
<dbReference type="Proteomes" id="UP001627284">
    <property type="component" value="Unassembled WGS sequence"/>
</dbReference>
<keyword evidence="7" id="KW-0560">Oxidoreductase</keyword>
<reference evidence="11 12" key="1">
    <citation type="submission" date="2024-05" db="EMBL/GenBank/DDBJ databases">
        <title>De novo assembly of an allotetraploid wild potato.</title>
        <authorList>
            <person name="Hosaka A.J."/>
        </authorList>
    </citation>
    <scope>NUCLEOTIDE SEQUENCE [LARGE SCALE GENOMIC DNA]</scope>
    <source>
        <tissue evidence="11">Young leaves</tissue>
    </source>
</reference>
<accession>A0ABD2TSD0</accession>
<dbReference type="EMBL" id="JBJKTR010000009">
    <property type="protein sequence ID" value="KAL3359323.1"/>
    <property type="molecule type" value="Genomic_DNA"/>
</dbReference>
<evidence type="ECO:0000256" key="10">
    <source>
        <dbReference type="ARBA" id="ARBA00047707"/>
    </source>
</evidence>
<comment type="similarity">
    <text evidence="3">Belongs to the FMO family.</text>
</comment>
<comment type="caution">
    <text evidence="11">The sequence shown here is derived from an EMBL/GenBank/DDBJ whole genome shotgun (WGS) entry which is preliminary data.</text>
</comment>
<dbReference type="InterPro" id="IPR020946">
    <property type="entry name" value="Flavin_mOase-like"/>
</dbReference>
<dbReference type="EC" id="1.14.13.168" evidence="9"/>
<evidence type="ECO:0000313" key="12">
    <source>
        <dbReference type="Proteomes" id="UP001627284"/>
    </source>
</evidence>
<evidence type="ECO:0000256" key="6">
    <source>
        <dbReference type="ARBA" id="ARBA00022857"/>
    </source>
</evidence>
<keyword evidence="6" id="KW-0521">NADP</keyword>
<dbReference type="InterPro" id="IPR000960">
    <property type="entry name" value="Flavin_mOase"/>
</dbReference>
<dbReference type="AlphaFoldDB" id="A0ABD2TSD0"/>
<dbReference type="Pfam" id="PF00743">
    <property type="entry name" value="FMO-like"/>
    <property type="match status" value="1"/>
</dbReference>
<dbReference type="PANTHER" id="PTHR43539">
    <property type="entry name" value="FLAVIN-BINDING MONOOXYGENASE-LIKE PROTEIN (AFU_ORTHOLOGUE AFUA_4G09220)"/>
    <property type="match status" value="1"/>
</dbReference>
<evidence type="ECO:0000313" key="11">
    <source>
        <dbReference type="EMBL" id="KAL3359323.1"/>
    </source>
</evidence>
<sequence length="414" mass="47034">SIFPCIYILLIFYLFSQHQQIFFSILVMTTFDNHEEPMVIIVGAGPGGLATSACLNKLCIPNLILEKEDCYSPMWKKYSYDRVHLHLAKQFCQLPYIPFPSSSPTYIPKKQFIQYLDDYVTHFNITPFYKRKVEFAKFDEFTKKWNVKVRNGNSDEMEEYFCKFLVVATGEASYPFTPDVPGLASFTGDAFHSTQYKNGEKYKGKNVLVVGCGNSGMEIALDLANNGANTSIIVRSPMHLISREMGYLGLMLLKYKVAYTVVDTIMVMLSKLMYGDVSKYYGVKRPEEGPFACKIKYGKYPVFDVGTYRKIKSGEIQVLPAMKSIRGNDVVLENGKIHQFDGIVFATGFKRTTHNWLQGDDYLLNEDGLPKPEFPQHWKGKNGLYCVGLSRRGLYGIAFDAQNIATHINSLLSK</sequence>
<gene>
    <name evidence="11" type="ORF">AABB24_016071</name>
</gene>
<proteinExistence type="inferred from homology"/>